<keyword evidence="2" id="KW-0813">Transport</keyword>
<evidence type="ECO:0000313" key="7">
    <source>
        <dbReference type="EMBL" id="XDQ78153.1"/>
    </source>
</evidence>
<protein>
    <submittedName>
        <fullName evidence="7">ABC transporter ATP-binding protein</fullName>
    </submittedName>
</protein>
<dbReference type="SMART" id="SM00382">
    <property type="entry name" value="AAA"/>
    <property type="match status" value="1"/>
</dbReference>
<keyword evidence="3" id="KW-0547">Nucleotide-binding</keyword>
<dbReference type="GO" id="GO:0005524">
    <property type="term" value="F:ATP binding"/>
    <property type="evidence" value="ECO:0007669"/>
    <property type="project" value="UniProtKB-KW"/>
</dbReference>
<name>A0AB39TGA4_9ACTN</name>
<dbReference type="InterPro" id="IPR027417">
    <property type="entry name" value="P-loop_NTPase"/>
</dbReference>
<evidence type="ECO:0000256" key="1">
    <source>
        <dbReference type="ARBA" id="ARBA00005417"/>
    </source>
</evidence>
<dbReference type="GO" id="GO:0015658">
    <property type="term" value="F:branched-chain amino acid transmembrane transporter activity"/>
    <property type="evidence" value="ECO:0007669"/>
    <property type="project" value="TreeGrafter"/>
</dbReference>
<dbReference type="AlphaFoldDB" id="A0AB39TGA4"/>
<proteinExistence type="inferred from homology"/>
<dbReference type="GO" id="GO:0015807">
    <property type="term" value="P:L-amino acid transport"/>
    <property type="evidence" value="ECO:0007669"/>
    <property type="project" value="TreeGrafter"/>
</dbReference>
<dbReference type="InterPro" id="IPR003593">
    <property type="entry name" value="AAA+_ATPase"/>
</dbReference>
<evidence type="ECO:0000259" key="6">
    <source>
        <dbReference type="PROSITE" id="PS50893"/>
    </source>
</evidence>
<gene>
    <name evidence="7" type="ORF">AB2U05_06540</name>
</gene>
<sequence length="244" mass="24571">MPPAAALLSVRVRYGPLEALHGIDLAFPAGAVTVLLGRNGAGRTSALNALAGVVRLSGGRVLWQGRDVSGLSVHQRVRRGLALVPAERGVFGSLTVAENLDLARSGRGREEVLELFPELAPLLTRRAGELSGGQQQLVAIGRALAARPTLLLLDEPERGLAPAVAARLHAHLLAGAAAGRTVVVAGQGLPRTLAGAAAVYVLHRGGVAFAGEPGEAAALADLAAFSDLTGAGGSAGRTGARAAG</sequence>
<dbReference type="InterPro" id="IPR052156">
    <property type="entry name" value="BCAA_Transport_ATP-bd_LivF"/>
</dbReference>
<evidence type="ECO:0000256" key="3">
    <source>
        <dbReference type="ARBA" id="ARBA00022741"/>
    </source>
</evidence>
<accession>A0AB39TGA4</accession>
<organism evidence="7">
    <name type="scientific">Streptomyces sp. Y1</name>
    <dbReference type="NCBI Taxonomy" id="3238634"/>
    <lineage>
        <taxon>Bacteria</taxon>
        <taxon>Bacillati</taxon>
        <taxon>Actinomycetota</taxon>
        <taxon>Actinomycetes</taxon>
        <taxon>Kitasatosporales</taxon>
        <taxon>Streptomycetaceae</taxon>
        <taxon>Streptomyces</taxon>
    </lineage>
</organism>
<dbReference type="PROSITE" id="PS50893">
    <property type="entry name" value="ABC_TRANSPORTER_2"/>
    <property type="match status" value="1"/>
</dbReference>
<dbReference type="RefSeq" id="WP_369182688.1">
    <property type="nucleotide sequence ID" value="NZ_CP163445.1"/>
</dbReference>
<feature type="domain" description="ABC transporter" evidence="6">
    <location>
        <begin position="5"/>
        <end position="229"/>
    </location>
</feature>
<dbReference type="PANTHER" id="PTHR43820:SF5">
    <property type="entry name" value="HIGH-AFFINITY BRANCHED-CHAIN AMINO ACID TRANSPORT ATP-BINDING PROTEIN"/>
    <property type="match status" value="1"/>
</dbReference>
<keyword evidence="4 7" id="KW-0067">ATP-binding</keyword>
<evidence type="ECO:0000256" key="4">
    <source>
        <dbReference type="ARBA" id="ARBA00022840"/>
    </source>
</evidence>
<dbReference type="GO" id="GO:0016887">
    <property type="term" value="F:ATP hydrolysis activity"/>
    <property type="evidence" value="ECO:0007669"/>
    <property type="project" value="InterPro"/>
</dbReference>
<dbReference type="InterPro" id="IPR017871">
    <property type="entry name" value="ABC_transporter-like_CS"/>
</dbReference>
<dbReference type="PROSITE" id="PS00211">
    <property type="entry name" value="ABC_TRANSPORTER_1"/>
    <property type="match status" value="1"/>
</dbReference>
<dbReference type="InterPro" id="IPR003439">
    <property type="entry name" value="ABC_transporter-like_ATP-bd"/>
</dbReference>
<dbReference type="SUPFAM" id="SSF52540">
    <property type="entry name" value="P-loop containing nucleoside triphosphate hydrolases"/>
    <property type="match status" value="1"/>
</dbReference>
<dbReference type="Pfam" id="PF00005">
    <property type="entry name" value="ABC_tran"/>
    <property type="match status" value="1"/>
</dbReference>
<dbReference type="PANTHER" id="PTHR43820">
    <property type="entry name" value="HIGH-AFFINITY BRANCHED-CHAIN AMINO ACID TRANSPORT ATP-BINDING PROTEIN LIVF"/>
    <property type="match status" value="1"/>
</dbReference>
<dbReference type="EMBL" id="CP163445">
    <property type="protein sequence ID" value="XDQ78153.1"/>
    <property type="molecule type" value="Genomic_DNA"/>
</dbReference>
<reference evidence="7" key="1">
    <citation type="submission" date="2024-07" db="EMBL/GenBank/DDBJ databases">
        <authorList>
            <person name="Yu S.T."/>
        </authorList>
    </citation>
    <scope>NUCLEOTIDE SEQUENCE</scope>
    <source>
        <strain evidence="7">Y1</strain>
    </source>
</reference>
<comment type="similarity">
    <text evidence="1">Belongs to the ABC transporter superfamily.</text>
</comment>
<evidence type="ECO:0000256" key="5">
    <source>
        <dbReference type="ARBA" id="ARBA00022970"/>
    </source>
</evidence>
<dbReference type="Gene3D" id="3.40.50.300">
    <property type="entry name" value="P-loop containing nucleotide triphosphate hydrolases"/>
    <property type="match status" value="1"/>
</dbReference>
<keyword evidence="5" id="KW-0029">Amino-acid transport</keyword>
<evidence type="ECO:0000256" key="2">
    <source>
        <dbReference type="ARBA" id="ARBA00022448"/>
    </source>
</evidence>